<proteinExistence type="predicted"/>
<reference evidence="1 2" key="1">
    <citation type="submission" date="2018-04" db="EMBL/GenBank/DDBJ databases">
        <title>Flavobacterium sp. nov., isolated from glacier ice.</title>
        <authorList>
            <person name="Liu Q."/>
            <person name="Xin Y.-H."/>
        </authorList>
    </citation>
    <scope>NUCLEOTIDE SEQUENCE [LARGE SCALE GENOMIC DNA]</scope>
    <source>
        <strain evidence="1 2">RB1R5</strain>
    </source>
</reference>
<keyword evidence="2" id="KW-1185">Reference proteome</keyword>
<sequence length="89" mass="10187">MEMKKLEILTAATNDSNCRVGKTTKIILEENTKNVFKDSIKSIKELNENIPFFTDAERMISSDVEKYISTIKNLGKINFFSIMHALQTL</sequence>
<dbReference type="EMBL" id="QCZI01000017">
    <property type="protein sequence ID" value="PWA04215.1"/>
    <property type="molecule type" value="Genomic_DNA"/>
</dbReference>
<organism evidence="1 2">
    <name type="scientific">Flavobacterium psychrotolerans</name>
    <dbReference type="NCBI Taxonomy" id="2169410"/>
    <lineage>
        <taxon>Bacteria</taxon>
        <taxon>Pseudomonadati</taxon>
        <taxon>Bacteroidota</taxon>
        <taxon>Flavobacteriia</taxon>
        <taxon>Flavobacteriales</taxon>
        <taxon>Flavobacteriaceae</taxon>
        <taxon>Flavobacterium</taxon>
    </lineage>
</organism>
<comment type="caution">
    <text evidence="1">The sequence shown here is derived from an EMBL/GenBank/DDBJ whole genome shotgun (WGS) entry which is preliminary data.</text>
</comment>
<gene>
    <name evidence="1" type="ORF">DB895_12020</name>
</gene>
<name>A0A2U1JGR7_9FLAO</name>
<protein>
    <submittedName>
        <fullName evidence="1">Uncharacterized protein</fullName>
    </submittedName>
</protein>
<evidence type="ECO:0000313" key="2">
    <source>
        <dbReference type="Proteomes" id="UP000245449"/>
    </source>
</evidence>
<evidence type="ECO:0000313" key="1">
    <source>
        <dbReference type="EMBL" id="PWA04215.1"/>
    </source>
</evidence>
<dbReference type="AlphaFoldDB" id="A0A2U1JGR7"/>
<dbReference type="Proteomes" id="UP000245449">
    <property type="component" value="Unassembled WGS sequence"/>
</dbReference>
<accession>A0A2U1JGR7</accession>